<accession>A0A382U5V6</accession>
<feature type="non-terminal residue" evidence="1">
    <location>
        <position position="210"/>
    </location>
</feature>
<dbReference type="Pfam" id="PF14064">
    <property type="entry name" value="HmuY"/>
    <property type="match status" value="1"/>
</dbReference>
<dbReference type="CDD" id="cd12105">
    <property type="entry name" value="HmuY"/>
    <property type="match status" value="1"/>
</dbReference>
<dbReference type="EMBL" id="UINC01141761">
    <property type="protein sequence ID" value="SVD29696.1"/>
    <property type="molecule type" value="Genomic_DNA"/>
</dbReference>
<dbReference type="InterPro" id="IPR025921">
    <property type="entry name" value="HmuY"/>
</dbReference>
<gene>
    <name evidence="1" type="ORF">METZ01_LOCUS382550</name>
</gene>
<dbReference type="AlphaFoldDB" id="A0A382U5V6"/>
<proteinExistence type="predicted"/>
<sequence>MNTTPKIFLMLLAATLIFHTALNYMIDNIEEFETVPLPPKIIKKISTHNPTIQINAKVKDAWMLVHFPSKKIHMVTDDEFKKNAFQSLDWDLGFSRTKIITNGGATNPLGYTGVINIGPVEFNKVNKALKNGYIEDEVTFGNLINKELSDWYTYRTRTHNVESKNNVYLLKLNKNRFMKMRILNYYCGIKDQDCRTIMCSRQQAACLTVE</sequence>
<evidence type="ECO:0000313" key="1">
    <source>
        <dbReference type="EMBL" id="SVD29696.1"/>
    </source>
</evidence>
<organism evidence="1">
    <name type="scientific">marine metagenome</name>
    <dbReference type="NCBI Taxonomy" id="408172"/>
    <lineage>
        <taxon>unclassified sequences</taxon>
        <taxon>metagenomes</taxon>
        <taxon>ecological metagenomes</taxon>
    </lineage>
</organism>
<name>A0A382U5V6_9ZZZZ</name>
<reference evidence="1" key="1">
    <citation type="submission" date="2018-05" db="EMBL/GenBank/DDBJ databases">
        <authorList>
            <person name="Lanie J.A."/>
            <person name="Ng W.-L."/>
            <person name="Kazmierczak K.M."/>
            <person name="Andrzejewski T.M."/>
            <person name="Davidsen T.M."/>
            <person name="Wayne K.J."/>
            <person name="Tettelin H."/>
            <person name="Glass J.I."/>
            <person name="Rusch D."/>
            <person name="Podicherti R."/>
            <person name="Tsui H.-C.T."/>
            <person name="Winkler M.E."/>
        </authorList>
    </citation>
    <scope>NUCLEOTIDE SEQUENCE</scope>
</reference>
<protein>
    <submittedName>
        <fullName evidence="1">Uncharacterized protein</fullName>
    </submittedName>
</protein>